<dbReference type="Proteomes" id="UP001165083">
    <property type="component" value="Unassembled WGS sequence"/>
</dbReference>
<evidence type="ECO:0000313" key="1">
    <source>
        <dbReference type="EMBL" id="GMF25537.1"/>
    </source>
</evidence>
<sequence>MLLACENLTYDLSYRSISSDAGNVSIQELSSALHATELFSDSDAAEDAEQIDGDLLRYHIRVQYYADDDIEAIQEYVENTNTKVVSKAALAAFLRV</sequence>
<evidence type="ECO:0000313" key="2">
    <source>
        <dbReference type="Proteomes" id="UP001165083"/>
    </source>
</evidence>
<proteinExistence type="predicted"/>
<reference evidence="1" key="1">
    <citation type="submission" date="2023-04" db="EMBL/GenBank/DDBJ databases">
        <title>Phytophthora lilii NBRC 32176.</title>
        <authorList>
            <person name="Ichikawa N."/>
            <person name="Sato H."/>
            <person name="Tonouchi N."/>
        </authorList>
    </citation>
    <scope>NUCLEOTIDE SEQUENCE</scope>
    <source>
        <strain evidence="1">NBRC 32176</strain>
    </source>
</reference>
<protein>
    <submittedName>
        <fullName evidence="1">Unnamed protein product</fullName>
    </submittedName>
</protein>
<organism evidence="1 2">
    <name type="scientific">Phytophthora lilii</name>
    <dbReference type="NCBI Taxonomy" id="2077276"/>
    <lineage>
        <taxon>Eukaryota</taxon>
        <taxon>Sar</taxon>
        <taxon>Stramenopiles</taxon>
        <taxon>Oomycota</taxon>
        <taxon>Peronosporomycetes</taxon>
        <taxon>Peronosporales</taxon>
        <taxon>Peronosporaceae</taxon>
        <taxon>Phytophthora</taxon>
    </lineage>
</organism>
<keyword evidence="2" id="KW-1185">Reference proteome</keyword>
<gene>
    <name evidence="1" type="ORF">Plil01_001055800</name>
</gene>
<dbReference type="AlphaFoldDB" id="A0A9W6U4X4"/>
<dbReference type="EMBL" id="BSXW01000559">
    <property type="protein sequence ID" value="GMF25537.1"/>
    <property type="molecule type" value="Genomic_DNA"/>
</dbReference>
<accession>A0A9W6U4X4</accession>
<comment type="caution">
    <text evidence="1">The sequence shown here is derived from an EMBL/GenBank/DDBJ whole genome shotgun (WGS) entry which is preliminary data.</text>
</comment>
<name>A0A9W6U4X4_9STRA</name>